<dbReference type="Gene3D" id="1.10.860.10">
    <property type="entry name" value="DNAb Helicase, Chain A"/>
    <property type="match status" value="1"/>
</dbReference>
<keyword evidence="8 12" id="KW-0238">DNA-binding</keyword>
<evidence type="ECO:0000256" key="9">
    <source>
        <dbReference type="ARBA" id="ARBA00023235"/>
    </source>
</evidence>
<evidence type="ECO:0000256" key="3">
    <source>
        <dbReference type="ARBA" id="ARBA00022705"/>
    </source>
</evidence>
<dbReference type="Pfam" id="PF00772">
    <property type="entry name" value="DnaB"/>
    <property type="match status" value="1"/>
</dbReference>
<feature type="domain" description="SF4 helicase" evidence="13">
    <location>
        <begin position="176"/>
        <end position="435"/>
    </location>
</feature>
<dbReference type="InterPro" id="IPR016136">
    <property type="entry name" value="DNA_helicase_N/primase_C"/>
</dbReference>
<reference evidence="14 15" key="1">
    <citation type="journal article" date="2016" name="Nat. Commun.">
        <title>Thousands of microbial genomes shed light on interconnected biogeochemical processes in an aquifer system.</title>
        <authorList>
            <person name="Anantharaman K."/>
            <person name="Brown C.T."/>
            <person name="Hug L.A."/>
            <person name="Sharon I."/>
            <person name="Castelle C.J."/>
            <person name="Probst A.J."/>
            <person name="Thomas B.C."/>
            <person name="Singh A."/>
            <person name="Wilkins M.J."/>
            <person name="Karaoz U."/>
            <person name="Brodie E.L."/>
            <person name="Williams K.H."/>
            <person name="Hubbard S.S."/>
            <person name="Banfield J.F."/>
        </authorList>
    </citation>
    <scope>NUCLEOTIDE SEQUENCE [LARGE SCALE GENOMIC DNA]</scope>
</reference>
<dbReference type="PANTHER" id="PTHR30153">
    <property type="entry name" value="REPLICATIVE DNA HELICASE DNAB"/>
    <property type="match status" value="1"/>
</dbReference>
<evidence type="ECO:0000313" key="14">
    <source>
        <dbReference type="EMBL" id="OGC51456.1"/>
    </source>
</evidence>
<dbReference type="GO" id="GO:0016887">
    <property type="term" value="F:ATP hydrolysis activity"/>
    <property type="evidence" value="ECO:0007669"/>
    <property type="project" value="RHEA"/>
</dbReference>
<evidence type="ECO:0000256" key="7">
    <source>
        <dbReference type="ARBA" id="ARBA00022840"/>
    </source>
</evidence>
<comment type="caution">
    <text evidence="14">The sequence shown here is derived from an EMBL/GenBank/DDBJ whole genome shotgun (WGS) entry which is preliminary data.</text>
</comment>
<dbReference type="InterPro" id="IPR007694">
    <property type="entry name" value="DNA_helicase_DnaB-like_C"/>
</dbReference>
<dbReference type="STRING" id="1802624.A2982_02720"/>
<dbReference type="SUPFAM" id="SSF48024">
    <property type="entry name" value="N-terminal domain of DnaB helicase"/>
    <property type="match status" value="1"/>
</dbReference>
<keyword evidence="6 12" id="KW-0347">Helicase</keyword>
<evidence type="ECO:0000256" key="8">
    <source>
        <dbReference type="ARBA" id="ARBA00023125"/>
    </source>
</evidence>
<evidence type="ECO:0000259" key="13">
    <source>
        <dbReference type="PROSITE" id="PS51199"/>
    </source>
</evidence>
<dbReference type="AlphaFoldDB" id="A0A1F4V2L0"/>
<evidence type="ECO:0000256" key="5">
    <source>
        <dbReference type="ARBA" id="ARBA00022801"/>
    </source>
</evidence>
<dbReference type="InterPro" id="IPR036185">
    <property type="entry name" value="DNA_heli_DnaB-like_N_sf"/>
</dbReference>
<dbReference type="CDD" id="cd00984">
    <property type="entry name" value="DnaB_C"/>
    <property type="match status" value="1"/>
</dbReference>
<gene>
    <name evidence="14" type="ORF">A2982_02720</name>
</gene>
<comment type="function">
    <text evidence="12">The main replicative DNA helicase, it participates in initiation and elongation during chromosome replication. Travels ahead of the DNA replisome, separating dsDNA into templates for DNA synthesis. A processive ATP-dependent 5'-3' DNA helicase it has DNA-dependent ATPase activity.</text>
</comment>
<dbReference type="InterPro" id="IPR007692">
    <property type="entry name" value="DNA_helicase_DnaB"/>
</dbReference>
<keyword evidence="3 12" id="KW-0235">DNA replication</keyword>
<dbReference type="InterPro" id="IPR027417">
    <property type="entry name" value="P-loop_NTPase"/>
</dbReference>
<proteinExistence type="inferred from homology"/>
<dbReference type="EC" id="5.6.2.3" evidence="11 12"/>
<organism evidence="14 15">
    <name type="scientific">candidate division WWE3 bacterium RIFCSPLOWO2_01_FULL_39_13</name>
    <dbReference type="NCBI Taxonomy" id="1802624"/>
    <lineage>
        <taxon>Bacteria</taxon>
        <taxon>Katanobacteria</taxon>
    </lineage>
</organism>
<dbReference type="PANTHER" id="PTHR30153:SF2">
    <property type="entry name" value="REPLICATIVE DNA HELICASE"/>
    <property type="match status" value="1"/>
</dbReference>
<evidence type="ECO:0000256" key="4">
    <source>
        <dbReference type="ARBA" id="ARBA00022741"/>
    </source>
</evidence>
<evidence type="ECO:0000256" key="12">
    <source>
        <dbReference type="RuleBase" id="RU362085"/>
    </source>
</evidence>
<name>A0A1F4V2L0_UNCKA</name>
<keyword evidence="4 12" id="KW-0547">Nucleotide-binding</keyword>
<dbReference type="Pfam" id="PF03796">
    <property type="entry name" value="DnaB_C"/>
    <property type="match status" value="1"/>
</dbReference>
<dbReference type="EMBL" id="MEVH01000022">
    <property type="protein sequence ID" value="OGC51456.1"/>
    <property type="molecule type" value="Genomic_DNA"/>
</dbReference>
<evidence type="ECO:0000256" key="1">
    <source>
        <dbReference type="ARBA" id="ARBA00008428"/>
    </source>
</evidence>
<accession>A0A1F4V2L0</accession>
<comment type="similarity">
    <text evidence="1 12">Belongs to the helicase family. DnaB subfamily.</text>
</comment>
<keyword evidence="7 12" id="KW-0067">ATP-binding</keyword>
<dbReference type="Proteomes" id="UP000178771">
    <property type="component" value="Unassembled WGS sequence"/>
</dbReference>
<keyword evidence="9" id="KW-0413">Isomerase</keyword>
<evidence type="ECO:0000313" key="15">
    <source>
        <dbReference type="Proteomes" id="UP000178771"/>
    </source>
</evidence>
<dbReference type="NCBIfam" id="TIGR00665">
    <property type="entry name" value="DnaB"/>
    <property type="match status" value="1"/>
</dbReference>
<dbReference type="GO" id="GO:1990077">
    <property type="term" value="C:primosome complex"/>
    <property type="evidence" value="ECO:0007669"/>
    <property type="project" value="UniProtKB-UniRule"/>
</dbReference>
<evidence type="ECO:0000256" key="2">
    <source>
        <dbReference type="ARBA" id="ARBA00022515"/>
    </source>
</evidence>
<comment type="catalytic activity">
    <reaction evidence="10 12">
        <text>ATP + H2O = ADP + phosphate + H(+)</text>
        <dbReference type="Rhea" id="RHEA:13065"/>
        <dbReference type="ChEBI" id="CHEBI:15377"/>
        <dbReference type="ChEBI" id="CHEBI:15378"/>
        <dbReference type="ChEBI" id="CHEBI:30616"/>
        <dbReference type="ChEBI" id="CHEBI:43474"/>
        <dbReference type="ChEBI" id="CHEBI:456216"/>
        <dbReference type="EC" id="5.6.2.3"/>
    </reaction>
</comment>
<sequence>MADVKIQPQNVDAEKAVLGAILIDKDAIVKIAEFLMPEHFYADKHGMIFEVMLELFEGREPIDVVTLPDRLRKKKTLEKVGGVSYISDLINDTPSAGNVESHGKLVRDAYIRRSLIRVASELNDLGFRENDRVENLLDSAEQKLFGISEQHLRGEFVSLRQTLEKSFDVLDELYKNKGQLRGIATGFKSLDSKLSGFRPSNLIIIAARPSVGKSSLLLNMAQFAAVNNNVPIGIFSLEMSSDELAIRMVASQANIDSFKITSGRLSDSELAAYGEAAGILADAPVYIDDTPSLSIMELRTKARRLQSEKGVKMILIDYLQLMRGSNQENRVQEVTEISWGLKALAKELTIPVVAAAQLNRSVEQRGTRVPQLSDLRESGSIEQDADVVIFLYRPDEENHSEVMLTIAKHRNGPTGTIPLHFIGERTRFYEQAKSEDKGG</sequence>
<dbReference type="GO" id="GO:0005524">
    <property type="term" value="F:ATP binding"/>
    <property type="evidence" value="ECO:0007669"/>
    <property type="project" value="UniProtKB-UniRule"/>
</dbReference>
<dbReference type="GO" id="GO:0003677">
    <property type="term" value="F:DNA binding"/>
    <property type="evidence" value="ECO:0007669"/>
    <property type="project" value="UniProtKB-UniRule"/>
</dbReference>
<dbReference type="PROSITE" id="PS51199">
    <property type="entry name" value="SF4_HELICASE"/>
    <property type="match status" value="1"/>
</dbReference>
<dbReference type="GO" id="GO:0005829">
    <property type="term" value="C:cytosol"/>
    <property type="evidence" value="ECO:0007669"/>
    <property type="project" value="TreeGrafter"/>
</dbReference>
<dbReference type="SUPFAM" id="SSF52540">
    <property type="entry name" value="P-loop containing nucleoside triphosphate hydrolases"/>
    <property type="match status" value="1"/>
</dbReference>
<keyword evidence="5 12" id="KW-0378">Hydrolase</keyword>
<dbReference type="Gene3D" id="3.40.50.300">
    <property type="entry name" value="P-loop containing nucleotide triphosphate hydrolases"/>
    <property type="match status" value="1"/>
</dbReference>
<dbReference type="GO" id="GO:0006269">
    <property type="term" value="P:DNA replication, synthesis of primer"/>
    <property type="evidence" value="ECO:0007669"/>
    <property type="project" value="UniProtKB-UniRule"/>
</dbReference>
<dbReference type="FunFam" id="1.10.860.10:FF:000001">
    <property type="entry name" value="Replicative DNA helicase"/>
    <property type="match status" value="1"/>
</dbReference>
<evidence type="ECO:0000256" key="10">
    <source>
        <dbReference type="ARBA" id="ARBA00048954"/>
    </source>
</evidence>
<dbReference type="GO" id="GO:0043139">
    <property type="term" value="F:5'-3' DNA helicase activity"/>
    <property type="evidence" value="ECO:0007669"/>
    <property type="project" value="UniProtKB-EC"/>
</dbReference>
<evidence type="ECO:0000256" key="11">
    <source>
        <dbReference type="NCBIfam" id="TIGR00665"/>
    </source>
</evidence>
<protein>
    <recommendedName>
        <fullName evidence="11 12">Replicative DNA helicase</fullName>
        <ecNumber evidence="11 12">5.6.2.3</ecNumber>
    </recommendedName>
</protein>
<dbReference type="InterPro" id="IPR007693">
    <property type="entry name" value="DNA_helicase_DnaB-like_N"/>
</dbReference>
<dbReference type="InterPro" id="IPR003593">
    <property type="entry name" value="AAA+_ATPase"/>
</dbReference>
<keyword evidence="2 12" id="KW-0639">Primosome</keyword>
<dbReference type="SMART" id="SM00382">
    <property type="entry name" value="AAA"/>
    <property type="match status" value="1"/>
</dbReference>
<evidence type="ECO:0000256" key="6">
    <source>
        <dbReference type="ARBA" id="ARBA00022806"/>
    </source>
</evidence>